<organism evidence="1 2">
    <name type="scientific">Camellia lanceoleosa</name>
    <dbReference type="NCBI Taxonomy" id="1840588"/>
    <lineage>
        <taxon>Eukaryota</taxon>
        <taxon>Viridiplantae</taxon>
        <taxon>Streptophyta</taxon>
        <taxon>Embryophyta</taxon>
        <taxon>Tracheophyta</taxon>
        <taxon>Spermatophyta</taxon>
        <taxon>Magnoliopsida</taxon>
        <taxon>eudicotyledons</taxon>
        <taxon>Gunneridae</taxon>
        <taxon>Pentapetalae</taxon>
        <taxon>asterids</taxon>
        <taxon>Ericales</taxon>
        <taxon>Theaceae</taxon>
        <taxon>Camellia</taxon>
    </lineage>
</organism>
<feature type="non-terminal residue" evidence="1">
    <location>
        <position position="1"/>
    </location>
</feature>
<protein>
    <submittedName>
        <fullName evidence="1">Uncharacterized protein</fullName>
    </submittedName>
</protein>
<keyword evidence="2" id="KW-1185">Reference proteome</keyword>
<comment type="caution">
    <text evidence="1">The sequence shown here is derived from an EMBL/GenBank/DDBJ whole genome shotgun (WGS) entry which is preliminary data.</text>
</comment>
<reference evidence="1 2" key="1">
    <citation type="journal article" date="2022" name="Plant J.">
        <title>Chromosome-level genome of Camellia lanceoleosa provides a valuable resource for understanding genome evolution and self-incompatibility.</title>
        <authorList>
            <person name="Gong W."/>
            <person name="Xiao S."/>
            <person name="Wang L."/>
            <person name="Liao Z."/>
            <person name="Chang Y."/>
            <person name="Mo W."/>
            <person name="Hu G."/>
            <person name="Li W."/>
            <person name="Zhao G."/>
            <person name="Zhu H."/>
            <person name="Hu X."/>
            <person name="Ji K."/>
            <person name="Xiang X."/>
            <person name="Song Q."/>
            <person name="Yuan D."/>
            <person name="Jin S."/>
            <person name="Zhang L."/>
        </authorList>
    </citation>
    <scope>NUCLEOTIDE SEQUENCE [LARGE SCALE GENOMIC DNA]</scope>
    <source>
        <strain evidence="1">SQ_2022a</strain>
    </source>
</reference>
<dbReference type="EMBL" id="CM045763">
    <property type="protein sequence ID" value="KAI8021644.1"/>
    <property type="molecule type" value="Genomic_DNA"/>
</dbReference>
<name>A0ACC0I7J4_9ERIC</name>
<proteinExistence type="predicted"/>
<evidence type="ECO:0000313" key="2">
    <source>
        <dbReference type="Proteomes" id="UP001060215"/>
    </source>
</evidence>
<accession>A0ACC0I7J4</accession>
<sequence length="71" mass="8052">LLLSERRGLRRRLPLRHDRHQLAGSRDIDAVAARSYFDFLLLCPGLALLQQQFGLTLQSFMMSSAPSYSCS</sequence>
<dbReference type="Proteomes" id="UP001060215">
    <property type="component" value="Chromosome 6"/>
</dbReference>
<gene>
    <name evidence="1" type="ORF">LOK49_LG03G00514</name>
</gene>
<evidence type="ECO:0000313" key="1">
    <source>
        <dbReference type="EMBL" id="KAI8021644.1"/>
    </source>
</evidence>